<dbReference type="InterPro" id="IPR046455">
    <property type="entry name" value="Sec7/BIG1-like_C"/>
</dbReference>
<name>A0A7J6UJR9_PEROL</name>
<proteinExistence type="predicted"/>
<dbReference type="Pfam" id="PF20252">
    <property type="entry name" value="BIG2_C"/>
    <property type="match status" value="1"/>
</dbReference>
<evidence type="ECO:0000259" key="1">
    <source>
        <dbReference type="Pfam" id="PF20252"/>
    </source>
</evidence>
<feature type="non-terminal residue" evidence="2">
    <location>
        <position position="1"/>
    </location>
</feature>
<evidence type="ECO:0000313" key="3">
    <source>
        <dbReference type="Proteomes" id="UP000553632"/>
    </source>
</evidence>
<organism evidence="2 3">
    <name type="scientific">Perkinsus olseni</name>
    <name type="common">Perkinsus atlanticus</name>
    <dbReference type="NCBI Taxonomy" id="32597"/>
    <lineage>
        <taxon>Eukaryota</taxon>
        <taxon>Sar</taxon>
        <taxon>Alveolata</taxon>
        <taxon>Perkinsozoa</taxon>
        <taxon>Perkinsea</taxon>
        <taxon>Perkinsida</taxon>
        <taxon>Perkinsidae</taxon>
        <taxon>Perkinsus</taxon>
    </lineage>
</organism>
<dbReference type="AlphaFoldDB" id="A0A7J6UJR9"/>
<feature type="domain" description="Sec7/BIG1-like C-terminal" evidence="1">
    <location>
        <begin position="8"/>
        <end position="46"/>
    </location>
</feature>
<sequence length="52" mass="5977">SEVVTKCVVQLLLIDLVYRVVFREHYDSVPAQAVQTILDALHLSFKYEWGLA</sequence>
<dbReference type="Proteomes" id="UP000553632">
    <property type="component" value="Unassembled WGS sequence"/>
</dbReference>
<reference evidence="2 3" key="1">
    <citation type="submission" date="2020-04" db="EMBL/GenBank/DDBJ databases">
        <title>Perkinsus olseni comparative genomics.</title>
        <authorList>
            <person name="Bogema D.R."/>
        </authorList>
    </citation>
    <scope>NUCLEOTIDE SEQUENCE [LARGE SCALE GENOMIC DNA]</scope>
    <source>
        <strain evidence="2 3">ATCC PRA-207</strain>
    </source>
</reference>
<keyword evidence="3" id="KW-1185">Reference proteome</keyword>
<gene>
    <name evidence="2" type="primary">ARFGEF1_4</name>
    <name evidence="2" type="ORF">FOZ63_017477</name>
</gene>
<evidence type="ECO:0000313" key="2">
    <source>
        <dbReference type="EMBL" id="KAF4757522.1"/>
    </source>
</evidence>
<protein>
    <submittedName>
        <fullName evidence="2">Brefeldin A-inhibited guanine nucleotide-exchange protein 1</fullName>
    </submittedName>
</protein>
<comment type="caution">
    <text evidence="2">The sequence shown here is derived from an EMBL/GenBank/DDBJ whole genome shotgun (WGS) entry which is preliminary data.</text>
</comment>
<dbReference type="EMBL" id="JABANO010002567">
    <property type="protein sequence ID" value="KAF4757522.1"/>
    <property type="molecule type" value="Genomic_DNA"/>
</dbReference>
<accession>A0A7J6UJR9</accession>